<sequence>MSLAAIITHGKQLGIIEEHRATGLFKQLSARRDPNTGVTWRVQEPGWADLEPERPRPLAVMAERSLEQRPTPDLFTALTGGWASDLMEEIISGQREAPAVVQQHAKTAPSSLPGNVVALRRA</sequence>
<accession>A0A117MLB7</accession>
<name>A0A117MLB7_9ACTN</name>
<dbReference type="Proteomes" id="UP000053923">
    <property type="component" value="Unassembled WGS sequence"/>
</dbReference>
<reference evidence="2" key="1">
    <citation type="submission" date="2015-10" db="EMBL/GenBank/DDBJ databases">
        <authorList>
            <person name="Ju K.-S."/>
            <person name="Doroghazi J.R."/>
            <person name="Metcalf W.W."/>
        </authorList>
    </citation>
    <scope>NUCLEOTIDE SEQUENCE [LARGE SCALE GENOMIC DNA]</scope>
    <source>
        <strain evidence="2">NRRL 3151</strain>
    </source>
</reference>
<dbReference type="AlphaFoldDB" id="A0A117MLB7"/>
<organism evidence="1 2">
    <name type="scientific">Streptomyces regalis</name>
    <dbReference type="NCBI Taxonomy" id="68262"/>
    <lineage>
        <taxon>Bacteria</taxon>
        <taxon>Bacillati</taxon>
        <taxon>Actinomycetota</taxon>
        <taxon>Actinomycetes</taxon>
        <taxon>Kitasatosporales</taxon>
        <taxon>Streptomycetaceae</taxon>
        <taxon>Streptomyces</taxon>
    </lineage>
</organism>
<proteinExistence type="predicted"/>
<comment type="caution">
    <text evidence="1">The sequence shown here is derived from an EMBL/GenBank/DDBJ whole genome shotgun (WGS) entry which is preliminary data.</text>
</comment>
<dbReference type="EMBL" id="LLZG01000384">
    <property type="protein sequence ID" value="KUL23727.1"/>
    <property type="molecule type" value="Genomic_DNA"/>
</dbReference>
<gene>
    <name evidence="1" type="ORF">ADL12_38805</name>
</gene>
<evidence type="ECO:0000313" key="2">
    <source>
        <dbReference type="Proteomes" id="UP000053923"/>
    </source>
</evidence>
<evidence type="ECO:0000313" key="1">
    <source>
        <dbReference type="EMBL" id="KUL23727.1"/>
    </source>
</evidence>
<protein>
    <submittedName>
        <fullName evidence="1">Uncharacterized protein</fullName>
    </submittedName>
</protein>
<keyword evidence="2" id="KW-1185">Reference proteome</keyword>